<dbReference type="GeneID" id="103506332"/>
<keyword evidence="3 7" id="KW-0813">Transport</keyword>
<dbReference type="GO" id="GO:0000813">
    <property type="term" value="C:ESCRT I complex"/>
    <property type="evidence" value="ECO:0007669"/>
    <property type="project" value="UniProtKB-ARBA"/>
</dbReference>
<dbReference type="CDD" id="cd11685">
    <property type="entry name" value="UEV_TSG101-like"/>
    <property type="match status" value="1"/>
</dbReference>
<evidence type="ECO:0000259" key="9">
    <source>
        <dbReference type="PROSITE" id="PS51314"/>
    </source>
</evidence>
<dbReference type="KEGG" id="dci:103506332"/>
<sequence length="319" mass="37070">MYNQEDLQQERWRQINTLKIFNDNVSQVTDNTEYKVDFSSGPNKFSLNVILTPDFPMVRPILKISPSINHLWVNASGDEIINAPGLLNFTRHSDLGRVVQAVIRELQRRPPLITSHVPNNVPSYNNYVPTSLTYQNHPPYPHQSYVPQSRTDSSLPDLSGLSLSELKLLDENEEYLDAYVKSLPNIQQLENVIDSLISTNESLANENLEKENKLKELTQETKEKVELLTELQCTHEMKNHQYDQLVERYSPHNIRERLLKTVNIHEEESERIADNFLDNKIDLDTFLGTYIDKRVVTHRLRAKEERLSFQLEALEKASY</sequence>
<dbReference type="RefSeq" id="XP_008468938.2">
    <property type="nucleotide sequence ID" value="XM_008470716.2"/>
</dbReference>
<comment type="similarity">
    <text evidence="2">Belongs to the VPS37 family.</text>
</comment>
<keyword evidence="5 7" id="KW-0653">Protein transport</keyword>
<dbReference type="PROSITE" id="PS51314">
    <property type="entry name" value="VPS37_C"/>
    <property type="match status" value="1"/>
</dbReference>
<name>A0A1S3CXB0_DIACI</name>
<keyword evidence="8" id="KW-0175">Coiled coil</keyword>
<dbReference type="InterPro" id="IPR037202">
    <property type="entry name" value="ESCRT_assembly_dom"/>
</dbReference>
<dbReference type="PaxDb" id="121845-A0A1S3CXB0"/>
<dbReference type="PANTHER" id="PTHR13678">
    <property type="entry name" value="VACUOLAR PROTEIN SORTING-ASSOCIATED PROTEIN 37"/>
    <property type="match status" value="1"/>
</dbReference>
<dbReference type="GO" id="GO:0031902">
    <property type="term" value="C:late endosome membrane"/>
    <property type="evidence" value="ECO:0007669"/>
    <property type="project" value="UniProtKB-SubCell"/>
</dbReference>
<dbReference type="SUPFAM" id="SSF140111">
    <property type="entry name" value="Endosomal sorting complex assembly domain"/>
    <property type="match status" value="1"/>
</dbReference>
<evidence type="ECO:0000313" key="11">
    <source>
        <dbReference type="RefSeq" id="XP_008468938.2"/>
    </source>
</evidence>
<evidence type="ECO:0000256" key="8">
    <source>
        <dbReference type="SAM" id="Coils"/>
    </source>
</evidence>
<evidence type="ECO:0000256" key="1">
    <source>
        <dbReference type="ARBA" id="ARBA00004633"/>
    </source>
</evidence>
<feature type="domain" description="VPS37 C-terminal" evidence="9">
    <location>
        <begin position="232"/>
        <end position="319"/>
    </location>
</feature>
<gene>
    <name evidence="11" type="primary">LOC103506332</name>
</gene>
<evidence type="ECO:0000313" key="10">
    <source>
        <dbReference type="Proteomes" id="UP000079169"/>
    </source>
</evidence>
<dbReference type="Gene3D" id="1.10.287.660">
    <property type="entry name" value="Helix hairpin bin"/>
    <property type="match status" value="1"/>
</dbReference>
<dbReference type="AlphaFoldDB" id="A0A1S3CXB0"/>
<dbReference type="InterPro" id="IPR016135">
    <property type="entry name" value="UBQ-conjugating_enzyme/RWD"/>
</dbReference>
<dbReference type="Proteomes" id="UP000079169">
    <property type="component" value="Unplaced"/>
</dbReference>
<dbReference type="STRING" id="121845.A0A1S3CXB0"/>
<evidence type="ECO:0000256" key="6">
    <source>
        <dbReference type="ARBA" id="ARBA00025010"/>
    </source>
</evidence>
<dbReference type="GO" id="GO:0006623">
    <property type="term" value="P:protein targeting to vacuole"/>
    <property type="evidence" value="ECO:0007669"/>
    <property type="project" value="TreeGrafter"/>
</dbReference>
<dbReference type="GO" id="GO:0006612">
    <property type="term" value="P:protein targeting to membrane"/>
    <property type="evidence" value="ECO:0007669"/>
    <property type="project" value="TreeGrafter"/>
</dbReference>
<dbReference type="SUPFAM" id="SSF54495">
    <property type="entry name" value="UBC-like"/>
    <property type="match status" value="1"/>
</dbReference>
<feature type="coiled-coil region" evidence="8">
    <location>
        <begin position="186"/>
        <end position="234"/>
    </location>
</feature>
<evidence type="ECO:0000256" key="7">
    <source>
        <dbReference type="PROSITE-ProRule" id="PRU00646"/>
    </source>
</evidence>
<evidence type="ECO:0000256" key="3">
    <source>
        <dbReference type="ARBA" id="ARBA00022448"/>
    </source>
</evidence>
<comment type="function">
    <text evidence="6">Component of the ESCRT-I complex, a regulator of vesicular trafficking process. Required for the sorting of endocytic ubiquitinated cargos into multivesicular bodies. May be involved in cell growth and differentiation.</text>
</comment>
<proteinExistence type="inferred from homology"/>
<reference evidence="11" key="1">
    <citation type="submission" date="2025-08" db="UniProtKB">
        <authorList>
            <consortium name="RefSeq"/>
        </authorList>
    </citation>
    <scope>IDENTIFICATION</scope>
</reference>
<comment type="subcellular location">
    <subcellularLocation>
        <location evidence="1">Late endosome membrane</location>
        <topology evidence="1">Peripheral membrane protein</topology>
    </subcellularLocation>
</comment>
<dbReference type="PANTHER" id="PTHR13678:SF25">
    <property type="entry name" value="EG:115C2.5 PROTEIN"/>
    <property type="match status" value="1"/>
</dbReference>
<keyword evidence="4" id="KW-0967">Endosome</keyword>
<keyword evidence="10" id="KW-1185">Reference proteome</keyword>
<dbReference type="Pfam" id="PF07200">
    <property type="entry name" value="Mod_r"/>
    <property type="match status" value="1"/>
</dbReference>
<evidence type="ECO:0000256" key="4">
    <source>
        <dbReference type="ARBA" id="ARBA00022753"/>
    </source>
</evidence>
<organism evidence="10 11">
    <name type="scientific">Diaphorina citri</name>
    <name type="common">Asian citrus psyllid</name>
    <dbReference type="NCBI Taxonomy" id="121845"/>
    <lineage>
        <taxon>Eukaryota</taxon>
        <taxon>Metazoa</taxon>
        <taxon>Ecdysozoa</taxon>
        <taxon>Arthropoda</taxon>
        <taxon>Hexapoda</taxon>
        <taxon>Insecta</taxon>
        <taxon>Pterygota</taxon>
        <taxon>Neoptera</taxon>
        <taxon>Paraneoptera</taxon>
        <taxon>Hemiptera</taxon>
        <taxon>Sternorrhyncha</taxon>
        <taxon>Psylloidea</taxon>
        <taxon>Psyllidae</taxon>
        <taxon>Diaphorininae</taxon>
        <taxon>Diaphorina</taxon>
    </lineage>
</organism>
<evidence type="ECO:0000256" key="5">
    <source>
        <dbReference type="ARBA" id="ARBA00022927"/>
    </source>
</evidence>
<evidence type="ECO:0000256" key="2">
    <source>
        <dbReference type="ARBA" id="ARBA00007617"/>
    </source>
</evidence>
<dbReference type="InterPro" id="IPR029012">
    <property type="entry name" value="Helix_hairpin_bin_sf"/>
</dbReference>
<dbReference type="GO" id="GO:0043162">
    <property type="term" value="P:ubiquitin-dependent protein catabolic process via the multivesicular body sorting pathway"/>
    <property type="evidence" value="ECO:0007669"/>
    <property type="project" value="TreeGrafter"/>
</dbReference>
<accession>A0A1S3CXB0</accession>
<protein>
    <submittedName>
        <fullName evidence="11">Vacuolar protein sorting-associated protein 37A isoform X2</fullName>
    </submittedName>
</protein>
<dbReference type="InterPro" id="IPR009851">
    <property type="entry name" value="Mod_r"/>
</dbReference>